<gene>
    <name evidence="2" type="ORF">GCM10023220_51850</name>
</gene>
<dbReference type="NCBIfam" id="TIGR04222">
    <property type="entry name" value="near_uncomplex"/>
    <property type="match status" value="1"/>
</dbReference>
<evidence type="ECO:0000256" key="1">
    <source>
        <dbReference type="SAM" id="MobiDB-lite"/>
    </source>
</evidence>
<comment type="caution">
    <text evidence="2">The sequence shown here is derived from an EMBL/GenBank/DDBJ whole genome shotgun (WGS) entry which is preliminary data.</text>
</comment>
<name>A0ABP9CM74_9ACTN</name>
<feature type="region of interest" description="Disordered" evidence="1">
    <location>
        <begin position="161"/>
        <end position="180"/>
    </location>
</feature>
<dbReference type="Proteomes" id="UP001501265">
    <property type="component" value="Unassembled WGS sequence"/>
</dbReference>
<keyword evidence="3" id="KW-1185">Reference proteome</keyword>
<proteinExistence type="predicted"/>
<dbReference type="InterPro" id="IPR026467">
    <property type="entry name" value="Ser/Gly_Cys_C_dom"/>
</dbReference>
<feature type="compositionally biased region" description="Low complexity" evidence="1">
    <location>
        <begin position="161"/>
        <end position="171"/>
    </location>
</feature>
<protein>
    <submittedName>
        <fullName evidence="2">TIGR04222 domain-containing membrane protein</fullName>
    </submittedName>
</protein>
<evidence type="ECO:0000313" key="3">
    <source>
        <dbReference type="Proteomes" id="UP001501265"/>
    </source>
</evidence>
<feature type="compositionally biased region" description="Gly residues" evidence="1">
    <location>
        <begin position="205"/>
        <end position="222"/>
    </location>
</feature>
<dbReference type="EMBL" id="BAABIG010000056">
    <property type="protein sequence ID" value="GAA4813853.1"/>
    <property type="molecule type" value="Genomic_DNA"/>
</dbReference>
<evidence type="ECO:0000313" key="2">
    <source>
        <dbReference type="EMBL" id="GAA4813853.1"/>
    </source>
</evidence>
<feature type="region of interest" description="Disordered" evidence="1">
    <location>
        <begin position="197"/>
        <end position="222"/>
    </location>
</feature>
<reference evidence="3" key="1">
    <citation type="journal article" date="2019" name="Int. J. Syst. Evol. Microbiol.">
        <title>The Global Catalogue of Microorganisms (GCM) 10K type strain sequencing project: providing services to taxonomists for standard genome sequencing and annotation.</title>
        <authorList>
            <consortium name="The Broad Institute Genomics Platform"/>
            <consortium name="The Broad Institute Genome Sequencing Center for Infectious Disease"/>
            <person name="Wu L."/>
            <person name="Ma J."/>
        </authorList>
    </citation>
    <scope>NUCLEOTIDE SEQUENCE [LARGE SCALE GENOMIC DNA]</scope>
    <source>
        <strain evidence="3">JCM 18081</strain>
    </source>
</reference>
<accession>A0ABP9CM74</accession>
<organism evidence="2 3">
    <name type="scientific">Streptomyces ziwulingensis</name>
    <dbReference type="NCBI Taxonomy" id="1045501"/>
    <lineage>
        <taxon>Bacteria</taxon>
        <taxon>Bacillati</taxon>
        <taxon>Actinomycetota</taxon>
        <taxon>Actinomycetes</taxon>
        <taxon>Kitasatosporales</taxon>
        <taxon>Streptomycetaceae</taxon>
        <taxon>Streptomyces</taxon>
    </lineage>
</organism>
<sequence>MDIGTGMELEPHEIALLAGGERAVVMVTVVALHLLGALETGPGGTLWAVGPCPDEVSPLEGTVRDCLEKPLTARELARDPDVRLALALTRIPLSDAGLLGYPRLRPNRTARRWVAFLRERHPLPAVRHGLTDEDTLLAVALHGEAALRVLLPRFALRAGLTDPGGAADPGGTAAGGRPPSRRERFLRWADAYGDAIGHGDRGDHGGGGFGCGGGGGGGDRPG</sequence>
<dbReference type="RefSeq" id="WP_345622603.1">
    <property type="nucleotide sequence ID" value="NZ_BAABIG010000056.1"/>
</dbReference>